<gene>
    <name evidence="3" type="ORF">LMH87_003003</name>
</gene>
<organism evidence="3 4">
    <name type="scientific">Akanthomyces muscarius</name>
    <name type="common">Entomopathogenic fungus</name>
    <name type="synonym">Lecanicillium muscarium</name>
    <dbReference type="NCBI Taxonomy" id="2231603"/>
    <lineage>
        <taxon>Eukaryota</taxon>
        <taxon>Fungi</taxon>
        <taxon>Dikarya</taxon>
        <taxon>Ascomycota</taxon>
        <taxon>Pezizomycotina</taxon>
        <taxon>Sordariomycetes</taxon>
        <taxon>Hypocreomycetidae</taxon>
        <taxon>Hypocreales</taxon>
        <taxon>Cordycipitaceae</taxon>
        <taxon>Akanthomyces</taxon>
    </lineage>
</organism>
<keyword evidence="4" id="KW-1185">Reference proteome</keyword>
<dbReference type="PANTHER" id="PTHR43669">
    <property type="entry name" value="5-KETO-D-GLUCONATE 5-REDUCTASE"/>
    <property type="match status" value="1"/>
</dbReference>
<dbReference type="PANTHER" id="PTHR43669:SF4">
    <property type="entry name" value="SHORT-CHAIN DEHYDROGENASE"/>
    <property type="match status" value="1"/>
</dbReference>
<dbReference type="SUPFAM" id="SSF51735">
    <property type="entry name" value="NAD(P)-binding Rossmann-fold domains"/>
    <property type="match status" value="1"/>
</dbReference>
<dbReference type="KEGG" id="amus:LMH87_003003"/>
<dbReference type="Pfam" id="PF13561">
    <property type="entry name" value="adh_short_C2"/>
    <property type="match status" value="1"/>
</dbReference>
<evidence type="ECO:0000313" key="4">
    <source>
        <dbReference type="Proteomes" id="UP001144673"/>
    </source>
</evidence>
<dbReference type="GO" id="GO:0016491">
    <property type="term" value="F:oxidoreductase activity"/>
    <property type="evidence" value="ECO:0007669"/>
    <property type="project" value="UniProtKB-KW"/>
</dbReference>
<evidence type="ECO:0000256" key="2">
    <source>
        <dbReference type="ARBA" id="ARBA00023002"/>
    </source>
</evidence>
<comment type="caution">
    <text evidence="3">The sequence shown here is derived from an EMBL/GenBank/DDBJ whole genome shotgun (WGS) entry which is preliminary data.</text>
</comment>
<reference evidence="3" key="1">
    <citation type="journal article" date="2023" name="Access Microbiol">
        <title>De-novo genome assembly for Akanthomyces muscarius, a biocontrol agent of insect agricultural pests.</title>
        <authorList>
            <person name="Erdos Z."/>
            <person name="Studholme D.J."/>
            <person name="Raymond B."/>
            <person name="Sharma M."/>
        </authorList>
    </citation>
    <scope>NUCLEOTIDE SEQUENCE</scope>
    <source>
        <strain evidence="3">Ve6</strain>
    </source>
</reference>
<dbReference type="GeneID" id="80890162"/>
<dbReference type="InterPro" id="IPR002347">
    <property type="entry name" value="SDR_fam"/>
</dbReference>
<evidence type="ECO:0008006" key="5">
    <source>
        <dbReference type="Google" id="ProtNLM"/>
    </source>
</evidence>
<dbReference type="Gene3D" id="3.40.50.720">
    <property type="entry name" value="NAD(P)-binding Rossmann-like Domain"/>
    <property type="match status" value="1"/>
</dbReference>
<dbReference type="EMBL" id="JAJHUN010000010">
    <property type="protein sequence ID" value="KAJ4148538.1"/>
    <property type="molecule type" value="Genomic_DNA"/>
</dbReference>
<evidence type="ECO:0000313" key="3">
    <source>
        <dbReference type="EMBL" id="KAJ4148538.1"/>
    </source>
</evidence>
<dbReference type="AlphaFoldDB" id="A0A9W8UK80"/>
<accession>A0A9W8UK80</accession>
<evidence type="ECO:0000256" key="1">
    <source>
        <dbReference type="ARBA" id="ARBA00006484"/>
    </source>
</evidence>
<dbReference type="InterPro" id="IPR036291">
    <property type="entry name" value="NAD(P)-bd_dom_sf"/>
</dbReference>
<name>A0A9W8UK80_AKAMU</name>
<sequence>MSSRNILLVIGAGPRLGQSVADKFANEGYRVALAARSLTSGLSSAGMLKIKADLSDPNSVSTIFQTVHNTWGPPNIVVYNGANRITTAVDDPLSAPLGDIQAARTVGFDSAYLAAQEALHGFKSLPDQLCKAFIYTGNALSQIAIPGVLPFAVGKVSAAMLIEYAANAYGPHGYKFYFADERQSDGRPAALDIDGAAHADMYWELANEKLQSYWLVTFVKNQGRQDFAGVDFQGHNRVSHYKRMRDAAAERNN</sequence>
<protein>
    <recommendedName>
        <fullName evidence="5">Short chain type dehydrogenase</fullName>
    </recommendedName>
</protein>
<proteinExistence type="inferred from homology"/>
<dbReference type="RefSeq" id="XP_056051479.1">
    <property type="nucleotide sequence ID" value="XM_056194553.1"/>
</dbReference>
<dbReference type="Proteomes" id="UP001144673">
    <property type="component" value="Chromosome 3"/>
</dbReference>
<keyword evidence="2" id="KW-0560">Oxidoreductase</keyword>
<comment type="similarity">
    <text evidence="1">Belongs to the short-chain dehydrogenases/reductases (SDR) family.</text>
</comment>